<name>A0A401H5V5_9APHY</name>
<evidence type="ECO:0008006" key="3">
    <source>
        <dbReference type="Google" id="ProtNLM"/>
    </source>
</evidence>
<dbReference type="InParanoid" id="A0A401H5V5"/>
<proteinExistence type="predicted"/>
<dbReference type="AlphaFoldDB" id="A0A401H5V5"/>
<dbReference type="GeneID" id="38786690"/>
<reference evidence="1 2" key="1">
    <citation type="journal article" date="2018" name="Sci. Rep.">
        <title>Genome sequence of the cauliflower mushroom Sparassis crispa (Hanabiratake) and its association with beneficial usage.</title>
        <authorList>
            <person name="Kiyama R."/>
            <person name="Furutani Y."/>
            <person name="Kawaguchi K."/>
            <person name="Nakanishi T."/>
        </authorList>
    </citation>
    <scope>NUCLEOTIDE SEQUENCE [LARGE SCALE GENOMIC DNA]</scope>
</reference>
<evidence type="ECO:0000313" key="1">
    <source>
        <dbReference type="EMBL" id="GBE89773.1"/>
    </source>
</evidence>
<protein>
    <recommendedName>
        <fullName evidence="3">F-box domain-containing protein</fullName>
    </recommendedName>
</protein>
<gene>
    <name evidence="1" type="ORF">SCP_1700980</name>
</gene>
<dbReference type="InterPro" id="IPR032675">
    <property type="entry name" value="LRR_dom_sf"/>
</dbReference>
<dbReference type="STRING" id="139825.A0A401H5V5"/>
<dbReference type="OrthoDB" id="2585512at2759"/>
<sequence length="473" mass="52920">MARFLDLPLEVLPLILRHILRPNHLAALCLVDHYFRAFAIPLLYEHAFIYAWQKEAKAKVKKLFRTLSDHPTLASHVKRLVICDFPKALQSADQENVLDICLRGIINCVNLKSCTWTRDGSLTSSVLEALLFCTQLKELEINGSHHGRYDPSILARFSRLRKITLIMPSSAVINTLPCWMRYTGDTLRHLSLICKSPAAVTDTLLEMLAPHISKLEHLYLAGCRKVTERGVLAILAASENGLLSLGLEGISDHFDMKHLSEQCARTGALVHLRSITLAARMAPESIVHAAARRTHWWDTDVLALLAPAPLEQFHMSTIGGEIEPTLSDVFCHAIVKVHGLRLRRFSIHRMPVSLSAIADVCHCCPLLEQLFVVMDQDALDELGPCLAEAHRLRTVHVNRPLLTSGDAPVVSSELILSLVRQCPPTLTHFGSNTRVYQVERVPIVEEDGTITIDVRLSSYESPEVPEQFLVVRM</sequence>
<dbReference type="Gene3D" id="3.80.10.10">
    <property type="entry name" value="Ribonuclease Inhibitor"/>
    <property type="match status" value="1"/>
</dbReference>
<dbReference type="Proteomes" id="UP000287166">
    <property type="component" value="Unassembled WGS sequence"/>
</dbReference>
<accession>A0A401H5V5</accession>
<evidence type="ECO:0000313" key="2">
    <source>
        <dbReference type="Proteomes" id="UP000287166"/>
    </source>
</evidence>
<dbReference type="SUPFAM" id="SSF52047">
    <property type="entry name" value="RNI-like"/>
    <property type="match status" value="1"/>
</dbReference>
<comment type="caution">
    <text evidence="1">The sequence shown here is derived from an EMBL/GenBank/DDBJ whole genome shotgun (WGS) entry which is preliminary data.</text>
</comment>
<keyword evidence="2" id="KW-1185">Reference proteome</keyword>
<dbReference type="EMBL" id="BFAD01000017">
    <property type="protein sequence ID" value="GBE89773.1"/>
    <property type="molecule type" value="Genomic_DNA"/>
</dbReference>
<organism evidence="1 2">
    <name type="scientific">Sparassis crispa</name>
    <dbReference type="NCBI Taxonomy" id="139825"/>
    <lineage>
        <taxon>Eukaryota</taxon>
        <taxon>Fungi</taxon>
        <taxon>Dikarya</taxon>
        <taxon>Basidiomycota</taxon>
        <taxon>Agaricomycotina</taxon>
        <taxon>Agaricomycetes</taxon>
        <taxon>Polyporales</taxon>
        <taxon>Sparassidaceae</taxon>
        <taxon>Sparassis</taxon>
    </lineage>
</organism>
<dbReference type="RefSeq" id="XP_027620686.1">
    <property type="nucleotide sequence ID" value="XM_027764885.1"/>
</dbReference>